<evidence type="ECO:0000256" key="1">
    <source>
        <dbReference type="SAM" id="SignalP"/>
    </source>
</evidence>
<proteinExistence type="predicted"/>
<comment type="caution">
    <text evidence="2">The sequence shown here is derived from an EMBL/GenBank/DDBJ whole genome shotgun (WGS) entry which is preliminary data.</text>
</comment>
<feature type="chain" id="PRO_5046852075" evidence="1">
    <location>
        <begin position="21"/>
        <end position="116"/>
    </location>
</feature>
<evidence type="ECO:0000313" key="3">
    <source>
        <dbReference type="Proteomes" id="UP001227543"/>
    </source>
</evidence>
<keyword evidence="1" id="KW-0732">Signal</keyword>
<gene>
    <name evidence="2" type="ORF">CTAM01_13818</name>
</gene>
<dbReference type="Proteomes" id="UP001227543">
    <property type="component" value="Unassembled WGS sequence"/>
</dbReference>
<evidence type="ECO:0000313" key="2">
    <source>
        <dbReference type="EMBL" id="KAK1481883.1"/>
    </source>
</evidence>
<dbReference type="EMBL" id="MLFU01000105">
    <property type="protein sequence ID" value="KAK1481883.1"/>
    <property type="molecule type" value="Genomic_DNA"/>
</dbReference>
<reference evidence="2 3" key="1">
    <citation type="submission" date="2016-10" db="EMBL/GenBank/DDBJ databases">
        <title>The genome sequence of Colletotrichum fioriniae PJ7.</title>
        <authorList>
            <person name="Baroncelli R."/>
        </authorList>
    </citation>
    <scope>NUCLEOTIDE SEQUENCE [LARGE SCALE GENOMIC DNA]</scope>
    <source>
        <strain evidence="2 3">Tom-12</strain>
    </source>
</reference>
<organism evidence="2 3">
    <name type="scientific">Colletotrichum tamarilloi</name>
    <dbReference type="NCBI Taxonomy" id="1209934"/>
    <lineage>
        <taxon>Eukaryota</taxon>
        <taxon>Fungi</taxon>
        <taxon>Dikarya</taxon>
        <taxon>Ascomycota</taxon>
        <taxon>Pezizomycotina</taxon>
        <taxon>Sordariomycetes</taxon>
        <taxon>Hypocreomycetidae</taxon>
        <taxon>Glomerellales</taxon>
        <taxon>Glomerellaceae</taxon>
        <taxon>Colletotrichum</taxon>
        <taxon>Colletotrichum acutatum species complex</taxon>
    </lineage>
</organism>
<keyword evidence="3" id="KW-1185">Reference proteome</keyword>
<name>A0ABQ9QR28_9PEZI</name>
<dbReference type="RefSeq" id="XP_060375645.1">
    <property type="nucleotide sequence ID" value="XM_060529820.1"/>
</dbReference>
<accession>A0ABQ9QR28</accession>
<dbReference type="GeneID" id="85414058"/>
<protein>
    <submittedName>
        <fullName evidence="2">Uncharacterized protein</fullName>
    </submittedName>
</protein>
<sequence length="116" mass="13228">MAALRSHLVALLVVIGFARCLQTQTSAKIQSQIEANENDQKALNTIHARAWLICSRDHRHSVGLFYHPDHLRSYGASFEYQALFDMEQTAMGCYNLIRTRIHPLACLQAIHRRILA</sequence>
<feature type="signal peptide" evidence="1">
    <location>
        <begin position="1"/>
        <end position="20"/>
    </location>
</feature>